<comment type="cofactor">
    <cofactor evidence="1">
        <name>Mg(2+)</name>
        <dbReference type="ChEBI" id="CHEBI:18420"/>
    </cofactor>
</comment>
<reference evidence="12 13" key="1">
    <citation type="submission" date="2019-06" db="EMBL/GenBank/DDBJ databases">
        <title>Sequencing the genomes of 1000 actinobacteria strains.</title>
        <authorList>
            <person name="Klenk H.-P."/>
        </authorList>
    </citation>
    <scope>NUCLEOTIDE SEQUENCE [LARGE SCALE GENOMIC DNA]</scope>
    <source>
        <strain evidence="12 13">DSM 4813</strain>
    </source>
</reference>
<keyword evidence="6" id="KW-0378">Hydrolase</keyword>
<dbReference type="Proteomes" id="UP000315389">
    <property type="component" value="Unassembled WGS sequence"/>
</dbReference>
<dbReference type="PROSITE" id="PS00893">
    <property type="entry name" value="NUDIX_BOX"/>
    <property type="match status" value="1"/>
</dbReference>
<dbReference type="SUPFAM" id="SSF55811">
    <property type="entry name" value="Nudix"/>
    <property type="match status" value="1"/>
</dbReference>
<dbReference type="PANTHER" id="PTHR42904:SF6">
    <property type="entry name" value="NAD-CAPPED RNA HYDROLASE NUDT12"/>
    <property type="match status" value="1"/>
</dbReference>
<dbReference type="NCBIfam" id="NF001299">
    <property type="entry name" value="PRK00241.1"/>
    <property type="match status" value="1"/>
</dbReference>
<evidence type="ECO:0000256" key="6">
    <source>
        <dbReference type="ARBA" id="ARBA00022801"/>
    </source>
</evidence>
<dbReference type="InterPro" id="IPR050241">
    <property type="entry name" value="NAD-cap_RNA_hydrolase_NudC"/>
</dbReference>
<evidence type="ECO:0000256" key="8">
    <source>
        <dbReference type="ARBA" id="ARBA00023027"/>
    </source>
</evidence>
<dbReference type="PANTHER" id="PTHR42904">
    <property type="entry name" value="NUDIX HYDROLASE, NUDC SUBFAMILY"/>
    <property type="match status" value="1"/>
</dbReference>
<gene>
    <name evidence="12" type="ORF">FB461_0422</name>
</gene>
<dbReference type="GO" id="GO:0046872">
    <property type="term" value="F:metal ion binding"/>
    <property type="evidence" value="ECO:0007669"/>
    <property type="project" value="UniProtKB-KW"/>
</dbReference>
<dbReference type="AlphaFoldDB" id="A0A542ZUA8"/>
<proteinExistence type="inferred from homology"/>
<dbReference type="Pfam" id="PF00293">
    <property type="entry name" value="NUDIX"/>
    <property type="match status" value="1"/>
</dbReference>
<dbReference type="Pfam" id="PF09297">
    <property type="entry name" value="Zn_ribbon_NUD"/>
    <property type="match status" value="1"/>
</dbReference>
<dbReference type="GO" id="GO:0019677">
    <property type="term" value="P:NAD+ catabolic process"/>
    <property type="evidence" value="ECO:0007669"/>
    <property type="project" value="TreeGrafter"/>
</dbReference>
<dbReference type="CDD" id="cd03429">
    <property type="entry name" value="NUDIX_NADH_pyrophosphatase_Nudt13"/>
    <property type="match status" value="1"/>
</dbReference>
<comment type="catalytic activity">
    <reaction evidence="9">
        <text>a 5'-end NAD(+)-phospho-ribonucleoside in mRNA + H2O = a 5'-end phospho-adenosine-phospho-ribonucleoside in mRNA + beta-nicotinamide D-ribonucleotide + 2 H(+)</text>
        <dbReference type="Rhea" id="RHEA:60876"/>
        <dbReference type="Rhea" id="RHEA-COMP:15698"/>
        <dbReference type="Rhea" id="RHEA-COMP:15719"/>
        <dbReference type="ChEBI" id="CHEBI:14649"/>
        <dbReference type="ChEBI" id="CHEBI:15377"/>
        <dbReference type="ChEBI" id="CHEBI:15378"/>
        <dbReference type="ChEBI" id="CHEBI:144029"/>
        <dbReference type="ChEBI" id="CHEBI:144051"/>
    </reaction>
    <physiologicalReaction direction="left-to-right" evidence="9">
        <dbReference type="Rhea" id="RHEA:60877"/>
    </physiologicalReaction>
</comment>
<dbReference type="InterPro" id="IPR049734">
    <property type="entry name" value="NudC-like_C"/>
</dbReference>
<organism evidence="12 13">
    <name type="scientific">Rarobacter faecitabidus</name>
    <dbReference type="NCBI Taxonomy" id="13243"/>
    <lineage>
        <taxon>Bacteria</taxon>
        <taxon>Bacillati</taxon>
        <taxon>Actinomycetota</taxon>
        <taxon>Actinomycetes</taxon>
        <taxon>Micrococcales</taxon>
        <taxon>Rarobacteraceae</taxon>
        <taxon>Rarobacter</taxon>
    </lineage>
</organism>
<sequence length="400" mass="42376">MVPGAPRVAGVHGGKVGVMGRRKSPTQDFVLAGSDVTRAAAWRSRSDLWHHFLSAGRSWAIVVRGADILTTGAGNETRAVRVPLASIERALGGPPGDRVVFLGADVDEFSVASVSGTTLPDVAAYFAWIAPDQRVLAAALGSAMGSGGGASSAPTGPRREDATDHTTWQPRRPGRLDDAVTAGRTRDALREATAGLAGQPEGDFVPLRTAGEFLGAFDIGLALPAVALAQWHDSAPFCSSCGAPTAPGEAGWLRTCTGCGRDHYPRTDPAMIVTVLDDSDRLLLAHASHWPERRYSLLAGFIEAGEGAEAAVRREVFEETRVSVGEVEYVASQPWPFPASLMLAYRARAISTDIQVDGVEVADARWFSREDLNAAIRSGEVHLPMGSSIAHALVRRWLDG</sequence>
<evidence type="ECO:0000256" key="4">
    <source>
        <dbReference type="ARBA" id="ARBA00012381"/>
    </source>
</evidence>
<dbReference type="InterPro" id="IPR015797">
    <property type="entry name" value="NUDIX_hydrolase-like_dom_sf"/>
</dbReference>
<evidence type="ECO:0000256" key="3">
    <source>
        <dbReference type="ARBA" id="ARBA00009595"/>
    </source>
</evidence>
<comment type="similarity">
    <text evidence="3">Belongs to the Nudix hydrolase family. NudC subfamily.</text>
</comment>
<dbReference type="GO" id="GO:0005829">
    <property type="term" value="C:cytosol"/>
    <property type="evidence" value="ECO:0007669"/>
    <property type="project" value="TreeGrafter"/>
</dbReference>
<evidence type="ECO:0000256" key="1">
    <source>
        <dbReference type="ARBA" id="ARBA00001946"/>
    </source>
</evidence>
<dbReference type="PROSITE" id="PS51462">
    <property type="entry name" value="NUDIX"/>
    <property type="match status" value="1"/>
</dbReference>
<keyword evidence="8" id="KW-0520">NAD</keyword>
<dbReference type="Gene3D" id="3.90.79.10">
    <property type="entry name" value="Nucleoside Triphosphate Pyrophosphohydrolase"/>
    <property type="match status" value="1"/>
</dbReference>
<evidence type="ECO:0000259" key="11">
    <source>
        <dbReference type="PROSITE" id="PS51462"/>
    </source>
</evidence>
<dbReference type="Gene3D" id="3.90.79.20">
    <property type="match status" value="1"/>
</dbReference>
<evidence type="ECO:0000256" key="7">
    <source>
        <dbReference type="ARBA" id="ARBA00022842"/>
    </source>
</evidence>
<feature type="domain" description="Nudix hydrolase" evidence="11">
    <location>
        <begin position="265"/>
        <end position="389"/>
    </location>
</feature>
<name>A0A542ZUA8_RARFA</name>
<evidence type="ECO:0000256" key="2">
    <source>
        <dbReference type="ARBA" id="ARBA00001947"/>
    </source>
</evidence>
<keyword evidence="13" id="KW-1185">Reference proteome</keyword>
<protein>
    <recommendedName>
        <fullName evidence="4">NAD(+) diphosphatase</fullName>
        <ecNumber evidence="4">3.6.1.22</ecNumber>
    </recommendedName>
</protein>
<comment type="caution">
    <text evidence="12">The sequence shown here is derived from an EMBL/GenBank/DDBJ whole genome shotgun (WGS) entry which is preliminary data.</text>
</comment>
<accession>A0A542ZUA8</accession>
<keyword evidence="5" id="KW-0479">Metal-binding</keyword>
<comment type="cofactor">
    <cofactor evidence="2">
        <name>Zn(2+)</name>
        <dbReference type="ChEBI" id="CHEBI:29105"/>
    </cofactor>
</comment>
<feature type="region of interest" description="Disordered" evidence="10">
    <location>
        <begin position="146"/>
        <end position="181"/>
    </location>
</feature>
<dbReference type="EMBL" id="VFOS01000001">
    <property type="protein sequence ID" value="TQL63943.1"/>
    <property type="molecule type" value="Genomic_DNA"/>
</dbReference>
<evidence type="ECO:0000256" key="5">
    <source>
        <dbReference type="ARBA" id="ARBA00022723"/>
    </source>
</evidence>
<dbReference type="GO" id="GO:0035529">
    <property type="term" value="F:NADH pyrophosphatase activity"/>
    <property type="evidence" value="ECO:0007669"/>
    <property type="project" value="TreeGrafter"/>
</dbReference>
<evidence type="ECO:0000256" key="10">
    <source>
        <dbReference type="SAM" id="MobiDB-lite"/>
    </source>
</evidence>
<evidence type="ECO:0000256" key="9">
    <source>
        <dbReference type="ARBA" id="ARBA00023679"/>
    </source>
</evidence>
<evidence type="ECO:0000313" key="13">
    <source>
        <dbReference type="Proteomes" id="UP000315389"/>
    </source>
</evidence>
<keyword evidence="7" id="KW-0460">Magnesium</keyword>
<dbReference type="EC" id="3.6.1.22" evidence="4"/>
<evidence type="ECO:0000313" key="12">
    <source>
        <dbReference type="EMBL" id="TQL63943.1"/>
    </source>
</evidence>
<dbReference type="InterPro" id="IPR015376">
    <property type="entry name" value="Znr_NADH_PPase"/>
</dbReference>
<dbReference type="GO" id="GO:0006742">
    <property type="term" value="P:NADP+ catabolic process"/>
    <property type="evidence" value="ECO:0007669"/>
    <property type="project" value="TreeGrafter"/>
</dbReference>
<dbReference type="InterPro" id="IPR020084">
    <property type="entry name" value="NUDIX_hydrolase_CS"/>
</dbReference>
<dbReference type="InterPro" id="IPR000086">
    <property type="entry name" value="NUDIX_hydrolase_dom"/>
</dbReference>